<dbReference type="GeneID" id="110713990"/>
<dbReference type="InterPro" id="IPR029063">
    <property type="entry name" value="SAM-dependent_MTases_sf"/>
</dbReference>
<dbReference type="OMA" id="TRACFDI"/>
<protein>
    <submittedName>
        <fullName evidence="8">Uncharacterized protein</fullName>
    </submittedName>
</protein>
<proteinExistence type="predicted"/>
<evidence type="ECO:0000256" key="2">
    <source>
        <dbReference type="ARBA" id="ARBA00022679"/>
    </source>
</evidence>
<dbReference type="SUPFAM" id="SSF53335">
    <property type="entry name" value="S-adenosyl-L-methionine-dependent methyltransferases"/>
    <property type="match status" value="1"/>
</dbReference>
<dbReference type="SUPFAM" id="SSF46785">
    <property type="entry name" value="Winged helix' DNA-binding domain"/>
    <property type="match status" value="1"/>
</dbReference>
<gene>
    <name evidence="8" type="primary">LOC110713990</name>
</gene>
<keyword evidence="2" id="KW-0808">Transferase</keyword>
<dbReference type="KEGG" id="cqi:110713990"/>
<dbReference type="EnsemblPlants" id="AUR62004567-RA">
    <property type="protein sequence ID" value="AUR62004567-RA:cds"/>
    <property type="gene ID" value="AUR62004567"/>
</dbReference>
<keyword evidence="1" id="KW-0489">Methyltransferase</keyword>
<evidence type="ECO:0000259" key="7">
    <source>
        <dbReference type="Pfam" id="PF08100"/>
    </source>
</evidence>
<dbReference type="Proteomes" id="UP000596660">
    <property type="component" value="Unplaced"/>
</dbReference>
<dbReference type="PIRSF" id="PIRSF005739">
    <property type="entry name" value="O-mtase"/>
    <property type="match status" value="1"/>
</dbReference>
<evidence type="ECO:0000256" key="4">
    <source>
        <dbReference type="PIRSR" id="PIRSR005739-1"/>
    </source>
</evidence>
<dbReference type="Pfam" id="PF08100">
    <property type="entry name" value="Dimerisation"/>
    <property type="match status" value="1"/>
</dbReference>
<keyword evidence="3" id="KW-0949">S-adenosyl-L-methionine</keyword>
<dbReference type="InterPro" id="IPR036390">
    <property type="entry name" value="WH_DNA-bd_sf"/>
</dbReference>
<dbReference type="FunFam" id="3.40.50.150:FF:000061">
    <property type="entry name" value="Caffeic acid O-methyltransferase"/>
    <property type="match status" value="1"/>
</dbReference>
<accession>A0A803KZV7</accession>
<dbReference type="InterPro" id="IPR036388">
    <property type="entry name" value="WH-like_DNA-bd_sf"/>
</dbReference>
<evidence type="ECO:0000256" key="1">
    <source>
        <dbReference type="ARBA" id="ARBA00022603"/>
    </source>
</evidence>
<dbReference type="InterPro" id="IPR016461">
    <property type="entry name" value="COMT-like"/>
</dbReference>
<dbReference type="Gramene" id="AUR62004567-RA">
    <property type="protein sequence ID" value="AUR62004567-RA:cds"/>
    <property type="gene ID" value="AUR62004567"/>
</dbReference>
<feature type="active site" description="Proton acceptor" evidence="4">
    <location>
        <position position="289"/>
    </location>
</feature>
<dbReference type="GO" id="GO:0032259">
    <property type="term" value="P:methylation"/>
    <property type="evidence" value="ECO:0007669"/>
    <property type="project" value="UniProtKB-KW"/>
</dbReference>
<evidence type="ECO:0000256" key="3">
    <source>
        <dbReference type="ARBA" id="ARBA00022691"/>
    </source>
</evidence>
<dbReference type="InterPro" id="IPR001077">
    <property type="entry name" value="COMT_C"/>
</dbReference>
<feature type="domain" description="O-methyltransferase dimerisation" evidence="7">
    <location>
        <begin position="45"/>
        <end position="137"/>
    </location>
</feature>
<dbReference type="PANTHER" id="PTHR11746">
    <property type="entry name" value="O-METHYLTRANSFERASE"/>
    <property type="match status" value="1"/>
</dbReference>
<evidence type="ECO:0000259" key="6">
    <source>
        <dbReference type="Pfam" id="PF00891"/>
    </source>
</evidence>
<reference evidence="8" key="1">
    <citation type="journal article" date="2017" name="Nature">
        <title>The genome of Chenopodium quinoa.</title>
        <authorList>
            <person name="Jarvis D.E."/>
            <person name="Ho Y.S."/>
            <person name="Lightfoot D.J."/>
            <person name="Schmoeckel S.M."/>
            <person name="Li B."/>
            <person name="Borm T.J.A."/>
            <person name="Ohyanagi H."/>
            <person name="Mineta K."/>
            <person name="Michell C.T."/>
            <person name="Saber N."/>
            <person name="Kharbatia N.M."/>
            <person name="Rupper R.R."/>
            <person name="Sharp A.R."/>
            <person name="Dally N."/>
            <person name="Boughton B.A."/>
            <person name="Woo Y.H."/>
            <person name="Gao G."/>
            <person name="Schijlen E.G.W.M."/>
            <person name="Guo X."/>
            <person name="Momin A.A."/>
            <person name="Negrao S."/>
            <person name="Al-Babili S."/>
            <person name="Gehring C."/>
            <person name="Roessner U."/>
            <person name="Jung C."/>
            <person name="Murphy K."/>
            <person name="Arold S.T."/>
            <person name="Gojobori T."/>
            <person name="van der Linden C.G."/>
            <person name="van Loo E.N."/>
            <person name="Jellen E.N."/>
            <person name="Maughan P.J."/>
            <person name="Tester M."/>
        </authorList>
    </citation>
    <scope>NUCLEOTIDE SEQUENCE [LARGE SCALE GENOMIC DNA]</scope>
    <source>
        <strain evidence="8">cv. PI 614886</strain>
    </source>
</reference>
<organism evidence="8 9">
    <name type="scientific">Chenopodium quinoa</name>
    <name type="common">Quinoa</name>
    <dbReference type="NCBI Taxonomy" id="63459"/>
    <lineage>
        <taxon>Eukaryota</taxon>
        <taxon>Viridiplantae</taxon>
        <taxon>Streptophyta</taxon>
        <taxon>Embryophyta</taxon>
        <taxon>Tracheophyta</taxon>
        <taxon>Spermatophyta</taxon>
        <taxon>Magnoliopsida</taxon>
        <taxon>eudicotyledons</taxon>
        <taxon>Gunneridae</taxon>
        <taxon>Pentapetalae</taxon>
        <taxon>Caryophyllales</taxon>
        <taxon>Chenopodiaceae</taxon>
        <taxon>Chenopodioideae</taxon>
        <taxon>Atripliceae</taxon>
        <taxon>Chenopodium</taxon>
    </lineage>
</organism>
<dbReference type="Gene3D" id="1.10.10.10">
    <property type="entry name" value="Winged helix-like DNA-binding domain superfamily/Winged helix DNA-binding domain"/>
    <property type="match status" value="1"/>
</dbReference>
<reference evidence="8" key="2">
    <citation type="submission" date="2021-03" db="UniProtKB">
        <authorList>
            <consortium name="EnsemblPlants"/>
        </authorList>
    </citation>
    <scope>IDENTIFICATION</scope>
</reference>
<dbReference type="GO" id="GO:0008171">
    <property type="term" value="F:O-methyltransferase activity"/>
    <property type="evidence" value="ECO:0007669"/>
    <property type="project" value="InterPro"/>
</dbReference>
<feature type="region of interest" description="Disordered" evidence="5">
    <location>
        <begin position="13"/>
        <end position="35"/>
    </location>
</feature>
<feature type="domain" description="O-methyltransferase C-terminal" evidence="6">
    <location>
        <begin position="160"/>
        <end position="364"/>
    </location>
</feature>
<evidence type="ECO:0000313" key="8">
    <source>
        <dbReference type="EnsemblPlants" id="AUR62004567-RA:cds"/>
    </source>
</evidence>
<evidence type="ECO:0000313" key="9">
    <source>
        <dbReference type="Proteomes" id="UP000596660"/>
    </source>
</evidence>
<dbReference type="RefSeq" id="XP_021748137.1">
    <property type="nucleotide sequence ID" value="XM_021892445.1"/>
</dbReference>
<dbReference type="FunFam" id="1.10.10.10:FF:000357">
    <property type="entry name" value="Caffeic acid 3-O-methyltransferase"/>
    <property type="match status" value="1"/>
</dbReference>
<dbReference type="GO" id="GO:0046983">
    <property type="term" value="F:protein dimerization activity"/>
    <property type="evidence" value="ECO:0007669"/>
    <property type="project" value="InterPro"/>
</dbReference>
<sequence>MANELNGQTKNMYTTLTNGSLNGDHSNHGSKAKEEDEESYAYAAQILNSCVLPMVLNATIDLGVLQIIQDEACSSRLSPAELASKIKATNPEAPTMLDRMLKVLATYSVVSCTAVPTADGGVQRRYGPAPVTKFFVPDQDGVSLAPMLNLVIDKVFLQSWSKLKETVLEGGIPFNKVHGMHAFEYPSVDPRFNDIFNKAMYDQTTYTIKLILDKYKGFENIRQLVDVGGGLGHSIHAITSKYPSTKGINFDLPHVIEHAPSLPGIDHVGGDMFESVPKGDAIFMKWILHDWSDDRCLTLLKNCHKALPENGKVIVVETNITDEPETTALARAISQLDVSMMTQNPGGKERTRREFEALAKATGFAGVKFVCYVSNFWVMEFYK</sequence>
<dbReference type="Gene3D" id="3.40.50.150">
    <property type="entry name" value="Vaccinia Virus protein VP39"/>
    <property type="match status" value="1"/>
</dbReference>
<dbReference type="Pfam" id="PF00891">
    <property type="entry name" value="Methyltransf_2"/>
    <property type="match status" value="1"/>
</dbReference>
<dbReference type="PROSITE" id="PS51683">
    <property type="entry name" value="SAM_OMT_II"/>
    <property type="match status" value="1"/>
</dbReference>
<dbReference type="InterPro" id="IPR012967">
    <property type="entry name" value="COMT_dimerisation"/>
</dbReference>
<evidence type="ECO:0000256" key="5">
    <source>
        <dbReference type="SAM" id="MobiDB-lite"/>
    </source>
</evidence>
<feature type="compositionally biased region" description="Polar residues" evidence="5">
    <location>
        <begin position="13"/>
        <end position="24"/>
    </location>
</feature>
<feature type="compositionally biased region" description="Basic and acidic residues" evidence="5">
    <location>
        <begin position="25"/>
        <end position="34"/>
    </location>
</feature>
<dbReference type="AlphaFoldDB" id="A0A803KZV7"/>
<keyword evidence="9" id="KW-1185">Reference proteome</keyword>
<name>A0A803KZV7_CHEQI</name>
<dbReference type="OrthoDB" id="1606438at2759"/>